<dbReference type="Pfam" id="PF00583">
    <property type="entry name" value="Acetyltransf_1"/>
    <property type="match status" value="1"/>
</dbReference>
<accession>A0ABN0XPR5</accession>
<dbReference type="PANTHER" id="PTHR43072:SF23">
    <property type="entry name" value="UPF0039 PROTEIN C11D3.02C"/>
    <property type="match status" value="1"/>
</dbReference>
<reference evidence="4 5" key="1">
    <citation type="journal article" date="2019" name="Int. J. Syst. Evol. Microbiol.">
        <title>The Global Catalogue of Microorganisms (GCM) 10K type strain sequencing project: providing services to taxonomists for standard genome sequencing and annotation.</title>
        <authorList>
            <consortium name="The Broad Institute Genomics Platform"/>
            <consortium name="The Broad Institute Genome Sequencing Center for Infectious Disease"/>
            <person name="Wu L."/>
            <person name="Ma J."/>
        </authorList>
    </citation>
    <scope>NUCLEOTIDE SEQUENCE [LARGE SCALE GENOMIC DNA]</scope>
    <source>
        <strain evidence="4 5">JCM 13378</strain>
    </source>
</reference>
<proteinExistence type="predicted"/>
<dbReference type="PROSITE" id="PS51186">
    <property type="entry name" value="GNAT"/>
    <property type="match status" value="1"/>
</dbReference>
<organism evidence="4 5">
    <name type="scientific">Bowmanella denitrificans</name>
    <dbReference type="NCBI Taxonomy" id="366582"/>
    <lineage>
        <taxon>Bacteria</taxon>
        <taxon>Pseudomonadati</taxon>
        <taxon>Pseudomonadota</taxon>
        <taxon>Gammaproteobacteria</taxon>
        <taxon>Alteromonadales</taxon>
        <taxon>Alteromonadaceae</taxon>
        <taxon>Bowmanella</taxon>
    </lineage>
</organism>
<dbReference type="PANTHER" id="PTHR43072">
    <property type="entry name" value="N-ACETYLTRANSFERASE"/>
    <property type="match status" value="1"/>
</dbReference>
<dbReference type="SUPFAM" id="SSF55729">
    <property type="entry name" value="Acyl-CoA N-acyltransferases (Nat)"/>
    <property type="match status" value="1"/>
</dbReference>
<dbReference type="Proteomes" id="UP001501757">
    <property type="component" value="Unassembled WGS sequence"/>
</dbReference>
<dbReference type="EMBL" id="BAAAEI010000023">
    <property type="protein sequence ID" value="GAA0369267.1"/>
    <property type="molecule type" value="Genomic_DNA"/>
</dbReference>
<keyword evidence="5" id="KW-1185">Reference proteome</keyword>
<evidence type="ECO:0000313" key="4">
    <source>
        <dbReference type="EMBL" id="GAA0369267.1"/>
    </source>
</evidence>
<protein>
    <submittedName>
        <fullName evidence="4">Arsinothricin resistance N-acetyltransferase ArsN1</fullName>
    </submittedName>
</protein>
<evidence type="ECO:0000256" key="2">
    <source>
        <dbReference type="ARBA" id="ARBA00023315"/>
    </source>
</evidence>
<evidence type="ECO:0000259" key="3">
    <source>
        <dbReference type="PROSITE" id="PS51186"/>
    </source>
</evidence>
<keyword evidence="2" id="KW-0012">Acyltransferase</keyword>
<dbReference type="CDD" id="cd04301">
    <property type="entry name" value="NAT_SF"/>
    <property type="match status" value="1"/>
</dbReference>
<dbReference type="InterPro" id="IPR000182">
    <property type="entry name" value="GNAT_dom"/>
</dbReference>
<keyword evidence="1" id="KW-0808">Transferase</keyword>
<dbReference type="InterPro" id="IPR016181">
    <property type="entry name" value="Acyl_CoA_acyltransferase"/>
</dbReference>
<feature type="domain" description="N-acetyltransferase" evidence="3">
    <location>
        <begin position="5"/>
        <end position="165"/>
    </location>
</feature>
<dbReference type="Gene3D" id="3.40.630.30">
    <property type="match status" value="1"/>
</dbReference>
<gene>
    <name evidence="4" type="ORF">GCM10009092_36910</name>
</gene>
<sequence length="169" mass="19039">MSQEVQIRYAGRDDIPSICAIYNQGIASGLGTFETQPRTNRDIANWLKTDTLYPVLVAEQYGQVLGFARLSEYRPRDCYKGIAEFSIYLADEAKGQGIGTKLLAELLVAANAWGFYKVLSRIFTFNQASRALCRKLGFREVGVYERHGQLNGEWLDVVIVEYLVPDTSE</sequence>
<name>A0ABN0XPR5_9ALTE</name>
<evidence type="ECO:0000256" key="1">
    <source>
        <dbReference type="ARBA" id="ARBA00022679"/>
    </source>
</evidence>
<dbReference type="NCBIfam" id="NF040503">
    <property type="entry name" value="resist_ArsN1a"/>
    <property type="match status" value="1"/>
</dbReference>
<comment type="caution">
    <text evidence="4">The sequence shown here is derived from an EMBL/GenBank/DDBJ whole genome shotgun (WGS) entry which is preliminary data.</text>
</comment>
<dbReference type="RefSeq" id="WP_343846972.1">
    <property type="nucleotide sequence ID" value="NZ_BAAAEI010000023.1"/>
</dbReference>
<evidence type="ECO:0000313" key="5">
    <source>
        <dbReference type="Proteomes" id="UP001501757"/>
    </source>
</evidence>